<accession>A0ACC0I127</accession>
<dbReference type="EMBL" id="CM045759">
    <property type="protein sequence ID" value="KAI8019349.1"/>
    <property type="molecule type" value="Genomic_DNA"/>
</dbReference>
<organism evidence="1 2">
    <name type="scientific">Camellia lanceoleosa</name>
    <dbReference type="NCBI Taxonomy" id="1840588"/>
    <lineage>
        <taxon>Eukaryota</taxon>
        <taxon>Viridiplantae</taxon>
        <taxon>Streptophyta</taxon>
        <taxon>Embryophyta</taxon>
        <taxon>Tracheophyta</taxon>
        <taxon>Spermatophyta</taxon>
        <taxon>Magnoliopsida</taxon>
        <taxon>eudicotyledons</taxon>
        <taxon>Gunneridae</taxon>
        <taxon>Pentapetalae</taxon>
        <taxon>asterids</taxon>
        <taxon>Ericales</taxon>
        <taxon>Theaceae</taxon>
        <taxon>Camellia</taxon>
    </lineage>
</organism>
<keyword evidence="2" id="KW-1185">Reference proteome</keyword>
<proteinExistence type="predicted"/>
<evidence type="ECO:0000313" key="2">
    <source>
        <dbReference type="Proteomes" id="UP001060215"/>
    </source>
</evidence>
<reference evidence="1 2" key="1">
    <citation type="journal article" date="2022" name="Plant J.">
        <title>Chromosome-level genome of Camellia lanceoleosa provides a valuable resource for understanding genome evolution and self-incompatibility.</title>
        <authorList>
            <person name="Gong W."/>
            <person name="Xiao S."/>
            <person name="Wang L."/>
            <person name="Liao Z."/>
            <person name="Chang Y."/>
            <person name="Mo W."/>
            <person name="Hu G."/>
            <person name="Li W."/>
            <person name="Zhao G."/>
            <person name="Zhu H."/>
            <person name="Hu X."/>
            <person name="Ji K."/>
            <person name="Xiang X."/>
            <person name="Song Q."/>
            <person name="Yuan D."/>
            <person name="Jin S."/>
            <person name="Zhang L."/>
        </authorList>
    </citation>
    <scope>NUCLEOTIDE SEQUENCE [LARGE SCALE GENOMIC DNA]</scope>
    <source>
        <strain evidence="1">SQ_2022a</strain>
    </source>
</reference>
<protein>
    <submittedName>
        <fullName evidence="1">Uncharacterized protein</fullName>
    </submittedName>
</protein>
<gene>
    <name evidence="1" type="ORF">LOK49_LG04G00020</name>
</gene>
<name>A0ACC0I127_9ERIC</name>
<evidence type="ECO:0000313" key="1">
    <source>
        <dbReference type="EMBL" id="KAI8019349.1"/>
    </source>
</evidence>
<sequence>MGPSRPSIFLLLLLSVVVCMSASLGSSSSDLVESEFLKVPISEFANSVWSTIDVVQQGFECRVNVSDHVQDKEAALDLDR</sequence>
<comment type="caution">
    <text evidence="1">The sequence shown here is derived from an EMBL/GenBank/DDBJ whole genome shotgun (WGS) entry which is preliminary data.</text>
</comment>
<dbReference type="Proteomes" id="UP001060215">
    <property type="component" value="Chromosome 2"/>
</dbReference>